<dbReference type="AlphaFoldDB" id="A0A0D2N6W0"/>
<protein>
    <submittedName>
        <fullName evidence="1">Uncharacterized protein</fullName>
    </submittedName>
</protein>
<proteinExistence type="predicted"/>
<gene>
    <name evidence="1" type="ORF">HYPSUDRAFT_210400</name>
</gene>
<organism evidence="1 2">
    <name type="scientific">Hypholoma sublateritium (strain FD-334 SS-4)</name>
    <dbReference type="NCBI Taxonomy" id="945553"/>
    <lineage>
        <taxon>Eukaryota</taxon>
        <taxon>Fungi</taxon>
        <taxon>Dikarya</taxon>
        <taxon>Basidiomycota</taxon>
        <taxon>Agaricomycotina</taxon>
        <taxon>Agaricomycetes</taxon>
        <taxon>Agaricomycetidae</taxon>
        <taxon>Agaricales</taxon>
        <taxon>Agaricineae</taxon>
        <taxon>Strophariaceae</taxon>
        <taxon>Hypholoma</taxon>
    </lineage>
</organism>
<dbReference type="EMBL" id="KN818156">
    <property type="protein sequence ID" value="KJA12551.1"/>
    <property type="molecule type" value="Genomic_DNA"/>
</dbReference>
<name>A0A0D2N6W0_HYPSF</name>
<keyword evidence="2" id="KW-1185">Reference proteome</keyword>
<accession>A0A0D2N6W0</accession>
<evidence type="ECO:0000313" key="2">
    <source>
        <dbReference type="Proteomes" id="UP000054270"/>
    </source>
</evidence>
<reference evidence="2" key="1">
    <citation type="submission" date="2014-04" db="EMBL/GenBank/DDBJ databases">
        <title>Evolutionary Origins and Diversification of the Mycorrhizal Mutualists.</title>
        <authorList>
            <consortium name="DOE Joint Genome Institute"/>
            <consortium name="Mycorrhizal Genomics Consortium"/>
            <person name="Kohler A."/>
            <person name="Kuo A."/>
            <person name="Nagy L.G."/>
            <person name="Floudas D."/>
            <person name="Copeland A."/>
            <person name="Barry K.W."/>
            <person name="Cichocki N."/>
            <person name="Veneault-Fourrey C."/>
            <person name="LaButti K."/>
            <person name="Lindquist E.A."/>
            <person name="Lipzen A."/>
            <person name="Lundell T."/>
            <person name="Morin E."/>
            <person name="Murat C."/>
            <person name="Riley R."/>
            <person name="Ohm R."/>
            <person name="Sun H."/>
            <person name="Tunlid A."/>
            <person name="Henrissat B."/>
            <person name="Grigoriev I.V."/>
            <person name="Hibbett D.S."/>
            <person name="Martin F."/>
        </authorList>
    </citation>
    <scope>NUCLEOTIDE SEQUENCE [LARGE SCALE GENOMIC DNA]</scope>
    <source>
        <strain evidence="2">FD-334 SS-4</strain>
    </source>
</reference>
<sequence length="162" mass="17537">MSIFYIKGVLDPNDVAESTTIFMSPSNSFEQTMSTAAATSATATPATVSGTTISAIFGSSAAPAPPHGELNGLCLDQRIFNLLVANEKIIRDQRNEIMHIRVELLRMQTSLVMMRASQQPNLPAAAALPLLAHGLDRDATIVSPRRNIRREDTILCDAMDIL</sequence>
<dbReference type="Proteomes" id="UP000054270">
    <property type="component" value="Unassembled WGS sequence"/>
</dbReference>
<evidence type="ECO:0000313" key="1">
    <source>
        <dbReference type="EMBL" id="KJA12551.1"/>
    </source>
</evidence>